<feature type="transmembrane region" description="Helical" evidence="1">
    <location>
        <begin position="21"/>
        <end position="43"/>
    </location>
</feature>
<keyword evidence="1" id="KW-0472">Membrane</keyword>
<dbReference type="STRING" id="420998.JDO7802_00015"/>
<protein>
    <submittedName>
        <fullName evidence="2">Putative photosynthetic complex assembly protein</fullName>
    </submittedName>
</protein>
<evidence type="ECO:0000256" key="1">
    <source>
        <dbReference type="SAM" id="Phobius"/>
    </source>
</evidence>
<keyword evidence="1" id="KW-1133">Transmembrane helix</keyword>
<dbReference type="RefSeq" id="WP_055081671.1">
    <property type="nucleotide sequence ID" value="NZ_CXSU01000001.1"/>
</dbReference>
<keyword evidence="3" id="KW-1185">Reference proteome</keyword>
<dbReference type="AlphaFoldDB" id="A0A0M6YCD4"/>
<dbReference type="EMBL" id="CXSU01000001">
    <property type="protein sequence ID" value="CTQ48021.1"/>
    <property type="molecule type" value="Genomic_DNA"/>
</dbReference>
<organism evidence="2 3">
    <name type="scientific">Jannaschia donghaensis</name>
    <dbReference type="NCBI Taxonomy" id="420998"/>
    <lineage>
        <taxon>Bacteria</taxon>
        <taxon>Pseudomonadati</taxon>
        <taxon>Pseudomonadota</taxon>
        <taxon>Alphaproteobacteria</taxon>
        <taxon>Rhodobacterales</taxon>
        <taxon>Roseobacteraceae</taxon>
        <taxon>Jannaschia</taxon>
    </lineage>
</organism>
<dbReference type="NCBIfam" id="TIGR03054">
    <property type="entry name" value="photo_alph_chp1"/>
    <property type="match status" value="1"/>
</dbReference>
<proteinExistence type="predicted"/>
<keyword evidence="1" id="KW-0812">Transmembrane</keyword>
<evidence type="ECO:0000313" key="2">
    <source>
        <dbReference type="EMBL" id="CTQ48021.1"/>
    </source>
</evidence>
<reference evidence="2 3" key="1">
    <citation type="submission" date="2015-07" db="EMBL/GenBank/DDBJ databases">
        <authorList>
            <person name="Noorani M."/>
        </authorList>
    </citation>
    <scope>NUCLEOTIDE SEQUENCE [LARGE SCALE GENOMIC DNA]</scope>
    <source>
        <strain evidence="2 3">CECT 7802</strain>
    </source>
</reference>
<evidence type="ECO:0000313" key="3">
    <source>
        <dbReference type="Proteomes" id="UP000049222"/>
    </source>
</evidence>
<dbReference type="Proteomes" id="UP000049222">
    <property type="component" value="Unassembled WGS sequence"/>
</dbReference>
<sequence length="158" mass="17404">MQRNPTASLANQMKHRDREMVPRFLVQAMFALMIGTLALVAYARLTDRPLEGTRPTATIVEERSFTMVGDRGTGVGLFDANNVQVAHSNDNKKGFIDVIWVSVNRERLVQGADMAAPIRVVRRDDGKTAILDDATGWSIVLIGYGRDNVAAFADLLDS</sequence>
<accession>A0A0M6YCD4</accession>
<name>A0A0M6YCD4_9RHOB</name>
<dbReference type="OrthoDB" id="7848123at2"/>
<gene>
    <name evidence="2" type="ORF">JDO7802_00015</name>
</gene>
<dbReference type="InterPro" id="IPR017495">
    <property type="entry name" value="PuhC"/>
</dbReference>